<feature type="compositionally biased region" description="Basic and acidic residues" evidence="1">
    <location>
        <begin position="81"/>
        <end position="90"/>
    </location>
</feature>
<keyword evidence="3" id="KW-1185">Reference proteome</keyword>
<sequence length="161" mass="17087">MGSGHPLRGRLDIRKVRHVVVPHKHTSECAIDLFGGRALVDRLTENPILELSVDAVRSGHLLEHADDGAGKLQNRSGGGEKPLDGGRAKGLESGLEGVGCRPGSSPLPRSVASSDPDPDWSAFASSWSRVVKPACEAGEIPIVPLGTRALARAWPLGIKWR</sequence>
<accession>A0ABR1VI72</accession>
<evidence type="ECO:0000313" key="2">
    <source>
        <dbReference type="EMBL" id="KAK8070914.1"/>
    </source>
</evidence>
<dbReference type="GeneID" id="92048492"/>
<comment type="caution">
    <text evidence="2">The sequence shown here is derived from an EMBL/GenBank/DDBJ whole genome shotgun (WGS) entry which is preliminary data.</text>
</comment>
<proteinExistence type="predicted"/>
<dbReference type="Proteomes" id="UP001433268">
    <property type="component" value="Unassembled WGS sequence"/>
</dbReference>
<feature type="region of interest" description="Disordered" evidence="1">
    <location>
        <begin position="64"/>
        <end position="117"/>
    </location>
</feature>
<dbReference type="EMBL" id="JAQQWN010000008">
    <property type="protein sequence ID" value="KAK8070914.1"/>
    <property type="molecule type" value="Genomic_DNA"/>
</dbReference>
<evidence type="ECO:0000313" key="3">
    <source>
        <dbReference type="Proteomes" id="UP001433268"/>
    </source>
</evidence>
<reference evidence="2 3" key="1">
    <citation type="submission" date="2023-01" db="EMBL/GenBank/DDBJ databases">
        <title>Analysis of 21 Apiospora genomes using comparative genomics revels a genus with tremendous synthesis potential of carbohydrate active enzymes and secondary metabolites.</title>
        <authorList>
            <person name="Sorensen T."/>
        </authorList>
    </citation>
    <scope>NUCLEOTIDE SEQUENCE [LARGE SCALE GENOMIC DNA]</scope>
    <source>
        <strain evidence="2 3">CBS 114990</strain>
    </source>
</reference>
<name>A0ABR1VI72_9PEZI</name>
<dbReference type="RefSeq" id="XP_066664722.1">
    <property type="nucleotide sequence ID" value="XM_066815432.1"/>
</dbReference>
<evidence type="ECO:0000256" key="1">
    <source>
        <dbReference type="SAM" id="MobiDB-lite"/>
    </source>
</evidence>
<gene>
    <name evidence="2" type="ORF">PG997_011117</name>
</gene>
<organism evidence="2 3">
    <name type="scientific">Apiospora hydei</name>
    <dbReference type="NCBI Taxonomy" id="1337664"/>
    <lineage>
        <taxon>Eukaryota</taxon>
        <taxon>Fungi</taxon>
        <taxon>Dikarya</taxon>
        <taxon>Ascomycota</taxon>
        <taxon>Pezizomycotina</taxon>
        <taxon>Sordariomycetes</taxon>
        <taxon>Xylariomycetidae</taxon>
        <taxon>Amphisphaeriales</taxon>
        <taxon>Apiosporaceae</taxon>
        <taxon>Apiospora</taxon>
    </lineage>
</organism>
<protein>
    <submittedName>
        <fullName evidence="2">Uncharacterized protein</fullName>
    </submittedName>
</protein>